<feature type="domain" description="Glycosyl hydrolase family 92 N-terminal" evidence="4">
    <location>
        <begin position="29"/>
        <end position="278"/>
    </location>
</feature>
<name>A0ABR4KL32_9EURO</name>
<organism evidence="5 6">
    <name type="scientific">Aspergillus pseudoustus</name>
    <dbReference type="NCBI Taxonomy" id="1810923"/>
    <lineage>
        <taxon>Eukaryota</taxon>
        <taxon>Fungi</taxon>
        <taxon>Dikarya</taxon>
        <taxon>Ascomycota</taxon>
        <taxon>Pezizomycotina</taxon>
        <taxon>Eurotiomycetes</taxon>
        <taxon>Eurotiomycetidae</taxon>
        <taxon>Eurotiales</taxon>
        <taxon>Aspergillaceae</taxon>
        <taxon>Aspergillus</taxon>
        <taxon>Aspergillus subgen. Nidulantes</taxon>
    </lineage>
</organism>
<dbReference type="InterPro" id="IPR050883">
    <property type="entry name" value="PNGase"/>
</dbReference>
<dbReference type="Gene3D" id="1.20.1610.10">
    <property type="entry name" value="alpha-1,2-mannosidases domains"/>
    <property type="match status" value="1"/>
</dbReference>
<dbReference type="Gene3D" id="3.30.2080.10">
    <property type="entry name" value="GH92 mannosidase domain"/>
    <property type="match status" value="1"/>
</dbReference>
<keyword evidence="5" id="KW-0378">Hydrolase</keyword>
<dbReference type="Gene3D" id="1.20.1050.60">
    <property type="entry name" value="alpha-1,2-mannosidase"/>
    <property type="match status" value="1"/>
</dbReference>
<protein>
    <submittedName>
        <fullName evidence="5">Glycosyl hydrolase family 92-domain-containing protein</fullName>
    </submittedName>
</protein>
<evidence type="ECO:0000256" key="2">
    <source>
        <dbReference type="SAM" id="SignalP"/>
    </source>
</evidence>
<dbReference type="Pfam" id="PF07971">
    <property type="entry name" value="Glyco_hydro_92"/>
    <property type="match status" value="1"/>
</dbReference>
<feature type="signal peptide" evidence="2">
    <location>
        <begin position="1"/>
        <end position="18"/>
    </location>
</feature>
<feature type="chain" id="PRO_5047090576" evidence="2">
    <location>
        <begin position="19"/>
        <end position="802"/>
    </location>
</feature>
<sequence>MLLQRPLLVIISIWGVGAQQNPSPDILDYINPLIGSTNGGNVFAGASLPYGLAKAVADVDGQNTGGFATDGSRVTGFSALHDTGTGGNPSLGNFPIFPQVCPDGEDVNTCRFSKSARAMGYVNDSVVARPGYFGVTLENGIKADMTVSERVALFRFTFPSSADSGGATPLILLDLTDLWDSRQNASVSIDTKNGRILANGTFLPSFGVGTYKSYTCVDLYGAEIRDGGVWVNDRASIEVQNLYVTRGFNLFYLQAGGFFRFNHKVNEELTVTARVGVSYRSSKQACENAEKGIPNPLEDFERLRTQAEDAWREKLRPISIKSGGAVRELERSFWSGIYRNMLSPQDMTGENPLWDSEEPYFDSFYCIWDSFRVQHPLLTIIDPEAQSRMVRSLLDTYKHEGWLPDCRMSLCKGWTQGGSNADVVLADAYVKNLTGIDWNLAYEAMVNDAENEPLEWSYEGRGGLQSWKRLNYIPYLDFDYLGFGTNSRSISRTVEYSYNDFCVSTIGKGLERDGYTTYLQRANNWKNLYKDDQTSFINGTDTGFVGFFQPRYLNGTWGYQDPIACSALASWCSLTSNPSETFESSVWEYQFYVPHDMSSLITTLGGDETFISRLDFFHESGLADLGNEPVFLTVYQYHYAGRPGLSSNRVHSYIPSRFNTSTSGLPGNDDSGAMGAFTAFSMMGLFPNPGQNVYLITAPFFEEISITHPQTNRTARIRSVNFDPEYKRIYIQSIKLNGQVYTKSWIGHEFFTQGWTLELVLGEEESSGWGRAEEDRPPSLSMGLGRDVSMDMDGSGADVLVS</sequence>
<evidence type="ECO:0000259" key="4">
    <source>
        <dbReference type="Pfam" id="PF17678"/>
    </source>
</evidence>
<feature type="domain" description="Glycosyl hydrolase family 92" evidence="3">
    <location>
        <begin position="284"/>
        <end position="762"/>
    </location>
</feature>
<feature type="region of interest" description="Disordered" evidence="1">
    <location>
        <begin position="767"/>
        <end position="802"/>
    </location>
</feature>
<evidence type="ECO:0000259" key="3">
    <source>
        <dbReference type="Pfam" id="PF07971"/>
    </source>
</evidence>
<proteinExistence type="predicted"/>
<dbReference type="SUPFAM" id="SSF48208">
    <property type="entry name" value="Six-hairpin glycosidases"/>
    <property type="match status" value="1"/>
</dbReference>
<dbReference type="InterPro" id="IPR014718">
    <property type="entry name" value="GH-type_carb-bd"/>
</dbReference>
<dbReference type="Pfam" id="PF17678">
    <property type="entry name" value="Glyco_hydro_92N"/>
    <property type="match status" value="1"/>
</dbReference>
<dbReference type="InterPro" id="IPR012939">
    <property type="entry name" value="Glyco_hydro_92"/>
</dbReference>
<dbReference type="EMBL" id="JBFXLU010000024">
    <property type="protein sequence ID" value="KAL2852509.1"/>
    <property type="molecule type" value="Genomic_DNA"/>
</dbReference>
<dbReference type="Proteomes" id="UP001610446">
    <property type="component" value="Unassembled WGS sequence"/>
</dbReference>
<dbReference type="PANTHER" id="PTHR12143:SF23">
    <property type="entry name" value="PUTATIVE-RELATED"/>
    <property type="match status" value="1"/>
</dbReference>
<gene>
    <name evidence="5" type="ORF">BJY01DRAFT_207974</name>
</gene>
<keyword evidence="2" id="KW-0732">Signal</keyword>
<dbReference type="PANTHER" id="PTHR12143">
    <property type="entry name" value="PEPTIDE N-GLYCANASE PNGASE -RELATED"/>
    <property type="match status" value="1"/>
</dbReference>
<reference evidence="5 6" key="1">
    <citation type="submission" date="2024-07" db="EMBL/GenBank/DDBJ databases">
        <title>Section-level genome sequencing and comparative genomics of Aspergillus sections Usti and Cavernicolus.</title>
        <authorList>
            <consortium name="Lawrence Berkeley National Laboratory"/>
            <person name="Nybo J.L."/>
            <person name="Vesth T.C."/>
            <person name="Theobald S."/>
            <person name="Frisvad J.C."/>
            <person name="Larsen T.O."/>
            <person name="Kjaerboelling I."/>
            <person name="Rothschild-Mancinelli K."/>
            <person name="Lyhne E.K."/>
            <person name="Kogle M.E."/>
            <person name="Barry K."/>
            <person name="Clum A."/>
            <person name="Na H."/>
            <person name="Ledsgaard L."/>
            <person name="Lin J."/>
            <person name="Lipzen A."/>
            <person name="Kuo A."/>
            <person name="Riley R."/>
            <person name="Mondo S."/>
            <person name="Labutti K."/>
            <person name="Haridas S."/>
            <person name="Pangalinan J."/>
            <person name="Salamov A.A."/>
            <person name="Simmons B.A."/>
            <person name="Magnuson J.K."/>
            <person name="Chen J."/>
            <person name="Drula E."/>
            <person name="Henrissat B."/>
            <person name="Wiebenga A."/>
            <person name="Lubbers R.J."/>
            <person name="Gomes A.C."/>
            <person name="Makela M.R."/>
            <person name="Stajich J."/>
            <person name="Grigoriev I.V."/>
            <person name="Mortensen U.H."/>
            <person name="De Vries R.P."/>
            <person name="Baker S.E."/>
            <person name="Andersen M.R."/>
        </authorList>
    </citation>
    <scope>NUCLEOTIDE SEQUENCE [LARGE SCALE GENOMIC DNA]</scope>
    <source>
        <strain evidence="5 6">CBS 123904</strain>
    </source>
</reference>
<accession>A0ABR4KL32</accession>
<dbReference type="InterPro" id="IPR008928">
    <property type="entry name" value="6-hairpin_glycosidase_sf"/>
</dbReference>
<keyword evidence="6" id="KW-1185">Reference proteome</keyword>
<dbReference type="InterPro" id="IPR005887">
    <property type="entry name" value="GH92_a_mannosidase_put"/>
</dbReference>
<evidence type="ECO:0000256" key="1">
    <source>
        <dbReference type="SAM" id="MobiDB-lite"/>
    </source>
</evidence>
<dbReference type="NCBIfam" id="TIGR01180">
    <property type="entry name" value="aman2_put"/>
    <property type="match status" value="1"/>
</dbReference>
<comment type="caution">
    <text evidence="5">The sequence shown here is derived from an EMBL/GenBank/DDBJ whole genome shotgun (WGS) entry which is preliminary data.</text>
</comment>
<dbReference type="InterPro" id="IPR041371">
    <property type="entry name" value="GH92_N"/>
</dbReference>
<evidence type="ECO:0000313" key="5">
    <source>
        <dbReference type="EMBL" id="KAL2852509.1"/>
    </source>
</evidence>
<evidence type="ECO:0000313" key="6">
    <source>
        <dbReference type="Proteomes" id="UP001610446"/>
    </source>
</evidence>
<dbReference type="Gene3D" id="2.70.98.10">
    <property type="match status" value="1"/>
</dbReference>
<dbReference type="GO" id="GO:0016787">
    <property type="term" value="F:hydrolase activity"/>
    <property type="evidence" value="ECO:0007669"/>
    <property type="project" value="UniProtKB-KW"/>
</dbReference>